<dbReference type="InterPro" id="IPR051327">
    <property type="entry name" value="MATE_MepA_subfamily"/>
</dbReference>
<accession>A0A1M5YA08</accession>
<proteinExistence type="inferred from homology"/>
<sequence>MREEILQKKISSLFIKFVIPAVVGMLVNAMYIIVDGIFIGNGVGELGLASVNIDYPVLCINMAIAMLFGVGASILISIKCGEGKKEEAEKLLGTTILTVVVLALVITIIGLTFLEPLMIFLGAEGEVLTLTMDYSRIIFMFTIFYVLSCALNPIVRADGNPALAMKVLVTGALINIVLDWLFVIKLGFGIEGAAWATVIGMTLAGSYLLFYFVSGKSNVKLKLHNLRFRPYLLKTIMISGFVSFGIQVSLGIMTLIQNKLLLNYGNVIDVSVFAIVGYISVMSAQVLVGVAEGIQPIIGYNYGAGNIGRTKETLRLTIVVDFVLGFLFLFIFIFGGDLIVSIFNHNPEVVELASRRLLMYLGGVPVVGLVYTFANYYQATKKNVYANLISMGRSFIYLLPATLILPAFIGVEGVFIAAAVADYCAVTTVMIILLIERKKKNRGIEVQQE</sequence>
<evidence type="ECO:0000256" key="5">
    <source>
        <dbReference type="ARBA" id="ARBA00022475"/>
    </source>
</evidence>
<feature type="transmembrane region" description="Helical" evidence="10">
    <location>
        <begin position="384"/>
        <end position="409"/>
    </location>
</feature>
<keyword evidence="5" id="KW-1003">Cell membrane</keyword>
<dbReference type="GO" id="GO:0046677">
    <property type="term" value="P:response to antibiotic"/>
    <property type="evidence" value="ECO:0007669"/>
    <property type="project" value="UniProtKB-KW"/>
</dbReference>
<evidence type="ECO:0000256" key="6">
    <source>
        <dbReference type="ARBA" id="ARBA00022692"/>
    </source>
</evidence>
<feature type="transmembrane region" description="Helical" evidence="10">
    <location>
        <begin position="53"/>
        <end position="78"/>
    </location>
</feature>
<dbReference type="OrthoDB" id="305360at2"/>
<dbReference type="CDD" id="cd13143">
    <property type="entry name" value="MATE_MepA_like"/>
    <property type="match status" value="1"/>
</dbReference>
<feature type="transmembrane region" description="Helical" evidence="10">
    <location>
        <begin position="415"/>
        <end position="435"/>
    </location>
</feature>
<dbReference type="STRING" id="1121306.SAMN02745196_02772"/>
<dbReference type="GO" id="GO:0042910">
    <property type="term" value="F:xenobiotic transmembrane transporter activity"/>
    <property type="evidence" value="ECO:0007669"/>
    <property type="project" value="InterPro"/>
</dbReference>
<feature type="transmembrane region" description="Helical" evidence="10">
    <location>
        <begin position="134"/>
        <end position="155"/>
    </location>
</feature>
<feature type="transmembrane region" description="Helical" evidence="10">
    <location>
        <begin position="235"/>
        <end position="256"/>
    </location>
</feature>
<dbReference type="RefSeq" id="WP_072832593.1">
    <property type="nucleotide sequence ID" value="NZ_FQXP01000012.1"/>
</dbReference>
<evidence type="ECO:0000256" key="8">
    <source>
        <dbReference type="ARBA" id="ARBA00023136"/>
    </source>
</evidence>
<comment type="similarity">
    <text evidence="2">Belongs to the multi antimicrobial extrusion (MATE) (TC 2.A.66.1) family. MepA subfamily.</text>
</comment>
<dbReference type="PANTHER" id="PTHR43823">
    <property type="entry name" value="SPORULATION PROTEIN YKVU"/>
    <property type="match status" value="1"/>
</dbReference>
<dbReference type="PANTHER" id="PTHR43823:SF3">
    <property type="entry name" value="MULTIDRUG EXPORT PROTEIN MEPA"/>
    <property type="match status" value="1"/>
</dbReference>
<dbReference type="EMBL" id="FQXP01000012">
    <property type="protein sequence ID" value="SHI08812.1"/>
    <property type="molecule type" value="Genomic_DNA"/>
</dbReference>
<dbReference type="InterPro" id="IPR045070">
    <property type="entry name" value="MATE_MepA-like"/>
</dbReference>
<evidence type="ECO:0000256" key="3">
    <source>
        <dbReference type="ARBA" id="ARBA00022106"/>
    </source>
</evidence>
<organism evidence="11 12">
    <name type="scientific">Clostridium collagenovorans DSM 3089</name>
    <dbReference type="NCBI Taxonomy" id="1121306"/>
    <lineage>
        <taxon>Bacteria</taxon>
        <taxon>Bacillati</taxon>
        <taxon>Bacillota</taxon>
        <taxon>Clostridia</taxon>
        <taxon>Eubacteriales</taxon>
        <taxon>Clostridiaceae</taxon>
        <taxon>Clostridium</taxon>
    </lineage>
</organism>
<dbReference type="Proteomes" id="UP000184526">
    <property type="component" value="Unassembled WGS sequence"/>
</dbReference>
<feature type="transmembrane region" description="Helical" evidence="10">
    <location>
        <begin position="90"/>
        <end position="114"/>
    </location>
</feature>
<feature type="transmembrane region" description="Helical" evidence="10">
    <location>
        <begin position="318"/>
        <end position="345"/>
    </location>
</feature>
<dbReference type="GO" id="GO:0015297">
    <property type="term" value="F:antiporter activity"/>
    <property type="evidence" value="ECO:0007669"/>
    <property type="project" value="InterPro"/>
</dbReference>
<keyword evidence="6 10" id="KW-0812">Transmembrane</keyword>
<dbReference type="AlphaFoldDB" id="A0A1M5YA08"/>
<name>A0A1M5YA08_9CLOT</name>
<feature type="transmembrane region" description="Helical" evidence="10">
    <location>
        <begin position="12"/>
        <end position="33"/>
    </location>
</feature>
<protein>
    <recommendedName>
        <fullName evidence="3">Multidrug export protein MepA</fullName>
    </recommendedName>
</protein>
<dbReference type="InterPro" id="IPR002528">
    <property type="entry name" value="MATE_fam"/>
</dbReference>
<evidence type="ECO:0000256" key="7">
    <source>
        <dbReference type="ARBA" id="ARBA00022989"/>
    </source>
</evidence>
<feature type="transmembrane region" description="Helical" evidence="10">
    <location>
        <begin position="268"/>
        <end position="291"/>
    </location>
</feature>
<evidence type="ECO:0000313" key="11">
    <source>
        <dbReference type="EMBL" id="SHI08812.1"/>
    </source>
</evidence>
<reference evidence="11 12" key="1">
    <citation type="submission" date="2016-11" db="EMBL/GenBank/DDBJ databases">
        <authorList>
            <person name="Jaros S."/>
            <person name="Januszkiewicz K."/>
            <person name="Wedrychowicz H."/>
        </authorList>
    </citation>
    <scope>NUCLEOTIDE SEQUENCE [LARGE SCALE GENOMIC DNA]</scope>
    <source>
        <strain evidence="11 12">DSM 3089</strain>
    </source>
</reference>
<dbReference type="PIRSF" id="PIRSF006603">
    <property type="entry name" value="DinF"/>
    <property type="match status" value="1"/>
</dbReference>
<keyword evidence="8 10" id="KW-0472">Membrane</keyword>
<dbReference type="Pfam" id="PF01554">
    <property type="entry name" value="MatE"/>
    <property type="match status" value="2"/>
</dbReference>
<feature type="transmembrane region" description="Helical" evidence="10">
    <location>
        <begin position="357"/>
        <end position="377"/>
    </location>
</feature>
<keyword evidence="4" id="KW-0813">Transport</keyword>
<feature type="transmembrane region" description="Helical" evidence="10">
    <location>
        <begin position="167"/>
        <end position="188"/>
    </location>
</feature>
<keyword evidence="7 10" id="KW-1133">Transmembrane helix</keyword>
<gene>
    <name evidence="11" type="ORF">SAMN02745196_02772</name>
</gene>
<evidence type="ECO:0000256" key="1">
    <source>
        <dbReference type="ARBA" id="ARBA00004651"/>
    </source>
</evidence>
<dbReference type="GO" id="GO:0005886">
    <property type="term" value="C:plasma membrane"/>
    <property type="evidence" value="ECO:0007669"/>
    <property type="project" value="UniProtKB-SubCell"/>
</dbReference>
<comment type="subcellular location">
    <subcellularLocation>
        <location evidence="1">Cell membrane</location>
        <topology evidence="1">Multi-pass membrane protein</topology>
    </subcellularLocation>
</comment>
<evidence type="ECO:0000256" key="10">
    <source>
        <dbReference type="SAM" id="Phobius"/>
    </source>
</evidence>
<dbReference type="NCBIfam" id="TIGR00797">
    <property type="entry name" value="matE"/>
    <property type="match status" value="1"/>
</dbReference>
<evidence type="ECO:0000256" key="2">
    <source>
        <dbReference type="ARBA" id="ARBA00008417"/>
    </source>
</evidence>
<dbReference type="InterPro" id="IPR048279">
    <property type="entry name" value="MdtK-like"/>
</dbReference>
<evidence type="ECO:0000256" key="4">
    <source>
        <dbReference type="ARBA" id="ARBA00022448"/>
    </source>
</evidence>
<keyword evidence="9" id="KW-0046">Antibiotic resistance</keyword>
<keyword evidence="12" id="KW-1185">Reference proteome</keyword>
<feature type="transmembrane region" description="Helical" evidence="10">
    <location>
        <begin position="194"/>
        <end position="214"/>
    </location>
</feature>
<evidence type="ECO:0000313" key="12">
    <source>
        <dbReference type="Proteomes" id="UP000184526"/>
    </source>
</evidence>
<evidence type="ECO:0000256" key="9">
    <source>
        <dbReference type="ARBA" id="ARBA00023251"/>
    </source>
</evidence>